<dbReference type="InterPro" id="IPR025380">
    <property type="entry name" value="DUF4369"/>
</dbReference>
<dbReference type="STRING" id="1702214.AL399_05645"/>
<accession>A0A0Q4B839</accession>
<dbReference type="PANTHER" id="PTHR42852">
    <property type="entry name" value="THIOL:DISULFIDE INTERCHANGE PROTEIN DSBE"/>
    <property type="match status" value="1"/>
</dbReference>
<comment type="caution">
    <text evidence="6">The sequence shown here is derived from an EMBL/GenBank/DDBJ whole genome shotgun (WGS) entry which is preliminary data.</text>
</comment>
<dbReference type="PANTHER" id="PTHR42852:SF6">
    <property type="entry name" value="THIOL:DISULFIDE INTERCHANGE PROTEIN DSBE"/>
    <property type="match status" value="1"/>
</dbReference>
<dbReference type="PATRIC" id="fig|1702214.3.peg.172"/>
<dbReference type="GO" id="GO:0030313">
    <property type="term" value="C:cell envelope"/>
    <property type="evidence" value="ECO:0007669"/>
    <property type="project" value="UniProtKB-SubCell"/>
</dbReference>
<dbReference type="CDD" id="cd02966">
    <property type="entry name" value="TlpA_like_family"/>
    <property type="match status" value="1"/>
</dbReference>
<proteinExistence type="predicted"/>
<dbReference type="EMBL" id="LIIK01000023">
    <property type="protein sequence ID" value="KQM08762.1"/>
    <property type="molecule type" value="Genomic_DNA"/>
</dbReference>
<evidence type="ECO:0000256" key="2">
    <source>
        <dbReference type="ARBA" id="ARBA00022748"/>
    </source>
</evidence>
<evidence type="ECO:0000256" key="3">
    <source>
        <dbReference type="ARBA" id="ARBA00023157"/>
    </source>
</evidence>
<dbReference type="InterPro" id="IPR036249">
    <property type="entry name" value="Thioredoxin-like_sf"/>
</dbReference>
<evidence type="ECO:0000256" key="1">
    <source>
        <dbReference type="ARBA" id="ARBA00004196"/>
    </source>
</evidence>
<sequence length="484" mass="54510">MALVSTLLLSLWASTASYGQGHNIRVKVHGMTDSTLILGYYHGTGRYVVDSARQDAHGQVVFKADTILPSGMYLVLIPGIQVYDIMLDEHQKVNIEIDTADVVGSAKVSGSSVTSDFADYQRFMVKMQKEAKAIAPLDSLAKKENPDKPQETASYKKARQIGERLDSLVIAHQQQVLAKHKGDVLGQFVQMLIPIKIPEYTPPASVTNVDSAKWVHNYYYNRLHYLDNLSLSSPAMIRTPLEVQRVDNFLDKMLPQLPDTLCRYVDTVLSRASGNAETFRFFLSHLLDKYQLSEIIGMDALVVHIGENYYLKGRAPWTSEETLGKIRDRVKALKPNLIGNKAPNFTAEQLDGRPFELAKLKAKATVLIFWEPSCSHCKVAVPKLDSVAKIYEPLGLRVVAFMTQGDGPAWQKFVEEHKLERWINVWDPYRKTGFHDLYDIYSTPVIYILDEDQKIVVKRIGVESVGMVLDDLLKPTDKPTKGKK</sequence>
<keyword evidence="2" id="KW-0201">Cytochrome c-type biogenesis</keyword>
<dbReference type="InterPro" id="IPR013766">
    <property type="entry name" value="Thioredoxin_domain"/>
</dbReference>
<evidence type="ECO:0000313" key="7">
    <source>
        <dbReference type="Proteomes" id="UP000054172"/>
    </source>
</evidence>
<dbReference type="SUPFAM" id="SSF52833">
    <property type="entry name" value="Thioredoxin-like"/>
    <property type="match status" value="1"/>
</dbReference>
<evidence type="ECO:0000313" key="6">
    <source>
        <dbReference type="EMBL" id="KQM08762.1"/>
    </source>
</evidence>
<dbReference type="AlphaFoldDB" id="A0A0Q4B839"/>
<organism evidence="6 7">
    <name type="scientific">Candidatus [Bacteroides] periocalifornicus</name>
    <dbReference type="NCBI Taxonomy" id="1702214"/>
    <lineage>
        <taxon>Bacteria</taxon>
        <taxon>Pseudomonadati</taxon>
        <taxon>Bacteroidota</taxon>
    </lineage>
</organism>
<evidence type="ECO:0000259" key="5">
    <source>
        <dbReference type="PROSITE" id="PS51352"/>
    </source>
</evidence>
<dbReference type="InterPro" id="IPR000866">
    <property type="entry name" value="AhpC/TSA"/>
</dbReference>
<dbReference type="GO" id="GO:0016209">
    <property type="term" value="F:antioxidant activity"/>
    <property type="evidence" value="ECO:0007669"/>
    <property type="project" value="InterPro"/>
</dbReference>
<dbReference type="PROSITE" id="PS51352">
    <property type="entry name" value="THIOREDOXIN_2"/>
    <property type="match status" value="1"/>
</dbReference>
<dbReference type="Pfam" id="PF00578">
    <property type="entry name" value="AhpC-TSA"/>
    <property type="match status" value="1"/>
</dbReference>
<dbReference type="GO" id="GO:0017004">
    <property type="term" value="P:cytochrome complex assembly"/>
    <property type="evidence" value="ECO:0007669"/>
    <property type="project" value="UniProtKB-KW"/>
</dbReference>
<protein>
    <recommendedName>
        <fullName evidence="5">Thioredoxin domain-containing protein</fullName>
    </recommendedName>
</protein>
<feature type="domain" description="Thioredoxin" evidence="5">
    <location>
        <begin position="336"/>
        <end position="481"/>
    </location>
</feature>
<name>A0A0Q4B839_9BACT</name>
<dbReference type="Gene3D" id="3.40.30.10">
    <property type="entry name" value="Glutaredoxin"/>
    <property type="match status" value="1"/>
</dbReference>
<comment type="subcellular location">
    <subcellularLocation>
        <location evidence="1">Cell envelope</location>
    </subcellularLocation>
</comment>
<keyword evidence="7" id="KW-1185">Reference proteome</keyword>
<gene>
    <name evidence="6" type="ORF">AL399_05645</name>
</gene>
<keyword evidence="4" id="KW-0676">Redox-active center</keyword>
<dbReference type="GO" id="GO:0016491">
    <property type="term" value="F:oxidoreductase activity"/>
    <property type="evidence" value="ECO:0007669"/>
    <property type="project" value="InterPro"/>
</dbReference>
<dbReference type="Proteomes" id="UP000054172">
    <property type="component" value="Unassembled WGS sequence"/>
</dbReference>
<dbReference type="Pfam" id="PF14289">
    <property type="entry name" value="DUF4369"/>
    <property type="match status" value="1"/>
</dbReference>
<reference evidence="6" key="1">
    <citation type="submission" date="2015-08" db="EMBL/GenBank/DDBJ databases">
        <title>Candidatus Bacteriodes Periocalifornicus.</title>
        <authorList>
            <person name="McLean J.S."/>
            <person name="Kelley S."/>
        </authorList>
    </citation>
    <scope>NUCLEOTIDE SEQUENCE [LARGE SCALE GENOMIC DNA]</scope>
    <source>
        <strain evidence="6">12B</strain>
    </source>
</reference>
<keyword evidence="3" id="KW-1015">Disulfide bond</keyword>
<dbReference type="InterPro" id="IPR050553">
    <property type="entry name" value="Thioredoxin_ResA/DsbE_sf"/>
</dbReference>
<evidence type="ECO:0000256" key="4">
    <source>
        <dbReference type="ARBA" id="ARBA00023284"/>
    </source>
</evidence>